<gene>
    <name evidence="3" type="ORF">ACFQ0E_04040</name>
</gene>
<dbReference type="Proteomes" id="UP001597110">
    <property type="component" value="Unassembled WGS sequence"/>
</dbReference>
<dbReference type="SUPFAM" id="SSF48452">
    <property type="entry name" value="TPR-like"/>
    <property type="match status" value="2"/>
</dbReference>
<feature type="signal peptide" evidence="2">
    <location>
        <begin position="1"/>
        <end position="33"/>
    </location>
</feature>
<accession>A0ABW2YCY9</accession>
<feature type="region of interest" description="Disordered" evidence="1">
    <location>
        <begin position="27"/>
        <end position="83"/>
    </location>
</feature>
<comment type="caution">
    <text evidence="3">The sequence shown here is derived from an EMBL/GenBank/DDBJ whole genome shotgun (WGS) entry which is preliminary data.</text>
</comment>
<name>A0ABW2YCY9_9GAMM</name>
<evidence type="ECO:0000256" key="1">
    <source>
        <dbReference type="SAM" id="MobiDB-lite"/>
    </source>
</evidence>
<dbReference type="InterPro" id="IPR006311">
    <property type="entry name" value="TAT_signal"/>
</dbReference>
<dbReference type="RefSeq" id="WP_386822406.1">
    <property type="nucleotide sequence ID" value="NZ_JBHTIF010000001.1"/>
</dbReference>
<proteinExistence type="predicted"/>
<protein>
    <submittedName>
        <fullName evidence="3">Tetratricopeptide repeat protein</fullName>
    </submittedName>
</protein>
<evidence type="ECO:0000256" key="2">
    <source>
        <dbReference type="SAM" id="SignalP"/>
    </source>
</evidence>
<dbReference type="Gene3D" id="1.25.40.10">
    <property type="entry name" value="Tetratricopeptide repeat domain"/>
    <property type="match status" value="2"/>
</dbReference>
<dbReference type="PROSITE" id="PS51318">
    <property type="entry name" value="TAT"/>
    <property type="match status" value="1"/>
</dbReference>
<evidence type="ECO:0000313" key="3">
    <source>
        <dbReference type="EMBL" id="MFD0724763.1"/>
    </source>
</evidence>
<feature type="compositionally biased region" description="Polar residues" evidence="1">
    <location>
        <begin position="27"/>
        <end position="36"/>
    </location>
</feature>
<dbReference type="EMBL" id="JBHTIF010000001">
    <property type="protein sequence ID" value="MFD0724763.1"/>
    <property type="molecule type" value="Genomic_DNA"/>
</dbReference>
<reference evidence="4" key="1">
    <citation type="journal article" date="2019" name="Int. J. Syst. Evol. Microbiol.">
        <title>The Global Catalogue of Microorganisms (GCM) 10K type strain sequencing project: providing services to taxonomists for standard genome sequencing and annotation.</title>
        <authorList>
            <consortium name="The Broad Institute Genomics Platform"/>
            <consortium name="The Broad Institute Genome Sequencing Center for Infectious Disease"/>
            <person name="Wu L."/>
            <person name="Ma J."/>
        </authorList>
    </citation>
    <scope>NUCLEOTIDE SEQUENCE [LARGE SCALE GENOMIC DNA]</scope>
    <source>
        <strain evidence="4">CCUG 55585</strain>
    </source>
</reference>
<feature type="chain" id="PRO_5045339278" evidence="2">
    <location>
        <begin position="34"/>
        <end position="404"/>
    </location>
</feature>
<organism evidence="3 4">
    <name type="scientific">Lysobacter brunescens</name>
    <dbReference type="NCBI Taxonomy" id="262323"/>
    <lineage>
        <taxon>Bacteria</taxon>
        <taxon>Pseudomonadati</taxon>
        <taxon>Pseudomonadota</taxon>
        <taxon>Gammaproteobacteria</taxon>
        <taxon>Lysobacterales</taxon>
        <taxon>Lysobacteraceae</taxon>
        <taxon>Lysobacter</taxon>
    </lineage>
</organism>
<sequence length="404" mass="43188">MTAPSRLLFKTSALAIAAALMVGSLGTPATASAQSTGDEEMEDKSRDMGNPVTARIRAAKERRARANQEAGAEQAGSSEQKGAAAPLYPLATRVAPSQKVNAKESKTAKEVQADYEANKYDAVFAKVDAFAASGSTNAYLQAYLYQLAAVAANNAGDQQKSAAYFRKAVDANGLDNNGHYQAMYNLAIQLNQLDQSAEALTVVDRFLAETKTDKTDPLALKAIILGNLDRPAEGAALFEKVLASKPGDRATLMNAVALYQQADNFDKANGLLEDARKKGLLTEGTEYRTLFVGYINANKYAEARQVLEEGVNKGAIKPTQQLANDYSILAQHYYIDANKIPEAIDFYTRAMKVSTDGEAALNLARVLRNESRIAEAKAAAKEALAKGVKKPKDANAILALPGGK</sequence>
<keyword evidence="2" id="KW-0732">Signal</keyword>
<keyword evidence="4" id="KW-1185">Reference proteome</keyword>
<evidence type="ECO:0000313" key="4">
    <source>
        <dbReference type="Proteomes" id="UP001597110"/>
    </source>
</evidence>
<dbReference type="InterPro" id="IPR011990">
    <property type="entry name" value="TPR-like_helical_dom_sf"/>
</dbReference>